<accession>A0A481YVX0</accession>
<reference evidence="1" key="1">
    <citation type="journal article" date="2019" name="MBio">
        <title>Virus Genomes from Deep Sea Sediments Expand the Ocean Megavirome and Support Independent Origins of Viral Gigantism.</title>
        <authorList>
            <person name="Backstrom D."/>
            <person name="Yutin N."/>
            <person name="Jorgensen S.L."/>
            <person name="Dharamshi J."/>
            <person name="Homa F."/>
            <person name="Zaremba-Niedwiedzka K."/>
            <person name="Spang A."/>
            <person name="Wolf Y.I."/>
            <person name="Koonin E.V."/>
            <person name="Ettema T.J."/>
        </authorList>
    </citation>
    <scope>NUCLEOTIDE SEQUENCE</scope>
</reference>
<evidence type="ECO:0000313" key="1">
    <source>
        <dbReference type="EMBL" id="QBK87057.1"/>
    </source>
</evidence>
<name>A0A481YVX0_9VIRU</name>
<proteinExistence type="predicted"/>
<gene>
    <name evidence="1" type="ORF">LCMAC103_04010</name>
</gene>
<dbReference type="EMBL" id="MK500341">
    <property type="protein sequence ID" value="QBK87057.1"/>
    <property type="molecule type" value="Genomic_DNA"/>
</dbReference>
<sequence length="55" mass="5726">MRVFGEAFAIGVAARVLVAAPPIGQSWLAAVGKSAAMYPAVVVEPAGVYILRRAR</sequence>
<organism evidence="1">
    <name type="scientific">Marseillevirus LCMAC103</name>
    <dbReference type="NCBI Taxonomy" id="2506604"/>
    <lineage>
        <taxon>Viruses</taxon>
        <taxon>Varidnaviria</taxon>
        <taxon>Bamfordvirae</taxon>
        <taxon>Nucleocytoviricota</taxon>
        <taxon>Megaviricetes</taxon>
        <taxon>Pimascovirales</taxon>
        <taxon>Pimascovirales incertae sedis</taxon>
        <taxon>Marseilleviridae</taxon>
    </lineage>
</organism>
<protein>
    <submittedName>
        <fullName evidence="1">Uncharacterized protein</fullName>
    </submittedName>
</protein>